<dbReference type="Pfam" id="PF00059">
    <property type="entry name" value="Lectin_C"/>
    <property type="match status" value="3"/>
</dbReference>
<reference evidence="4" key="1">
    <citation type="submission" date="2025-08" db="UniProtKB">
        <authorList>
            <consortium name="RefSeq"/>
        </authorList>
    </citation>
    <scope>IDENTIFICATION</scope>
    <source>
        <tissue evidence="4">Whole sample</tissue>
    </source>
</reference>
<evidence type="ECO:0000313" key="4">
    <source>
        <dbReference type="RefSeq" id="XP_022310809.1"/>
    </source>
</evidence>
<protein>
    <submittedName>
        <fullName evidence="4">Macrophage mannose receptor 1-like isoform X1</fullName>
    </submittedName>
</protein>
<dbReference type="Proteomes" id="UP000694844">
    <property type="component" value="Chromosome 9"/>
</dbReference>
<proteinExistence type="predicted"/>
<dbReference type="PROSITE" id="PS00615">
    <property type="entry name" value="C_TYPE_LECTIN_1"/>
    <property type="match status" value="3"/>
</dbReference>
<dbReference type="PANTHER" id="PTHR22803">
    <property type="entry name" value="MANNOSE, PHOSPHOLIPASE, LECTIN RECEPTOR RELATED"/>
    <property type="match status" value="1"/>
</dbReference>
<dbReference type="InterPro" id="IPR016187">
    <property type="entry name" value="CTDL_fold"/>
</dbReference>
<dbReference type="KEGG" id="cvn:111116103"/>
<dbReference type="GeneID" id="111116103"/>
<keyword evidence="3" id="KW-1185">Reference proteome</keyword>
<evidence type="ECO:0000313" key="3">
    <source>
        <dbReference type="Proteomes" id="UP000694844"/>
    </source>
</evidence>
<evidence type="ECO:0000256" key="1">
    <source>
        <dbReference type="ARBA" id="ARBA00023157"/>
    </source>
</evidence>
<organism evidence="3 4">
    <name type="scientific">Crassostrea virginica</name>
    <name type="common">Eastern oyster</name>
    <dbReference type="NCBI Taxonomy" id="6565"/>
    <lineage>
        <taxon>Eukaryota</taxon>
        <taxon>Metazoa</taxon>
        <taxon>Spiralia</taxon>
        <taxon>Lophotrochozoa</taxon>
        <taxon>Mollusca</taxon>
        <taxon>Bivalvia</taxon>
        <taxon>Autobranchia</taxon>
        <taxon>Pteriomorphia</taxon>
        <taxon>Ostreida</taxon>
        <taxon>Ostreoidea</taxon>
        <taxon>Ostreidae</taxon>
        <taxon>Crassostrea</taxon>
    </lineage>
</organism>
<dbReference type="OrthoDB" id="7357196at2759"/>
<dbReference type="SMART" id="SM00034">
    <property type="entry name" value="CLECT"/>
    <property type="match status" value="3"/>
</dbReference>
<feature type="domain" description="C-type lectin" evidence="2">
    <location>
        <begin position="383"/>
        <end position="494"/>
    </location>
</feature>
<dbReference type="InterPro" id="IPR001304">
    <property type="entry name" value="C-type_lectin-like"/>
</dbReference>
<sequence>MMYPDDGTWNDLECDDNLPFVCEKITADDTCNSSWKYENEHWYRLFKSKIPWLEASQRCQDLNSTIVEIENQAENDIVRDLLKGENTWLGGNDRTVEQTWEWSGNLSAWNYTNWRKNQPDDYSREQCVMMYPDGTWEDIYCSNTLPFVCKKIKCSDGSYGKECQDTCGYCADQDVCHHTNGSCPNGCEAGYQGILCKAHCMNGTYGNNCSNTCGHCLDGGTCFHVNGTCLLGCDSGYTGSLCKFPIAGGFQSPWENKDGQSFRVFTSRLDWHEAFRICVDNNSTLADIANPRENVFVRDLLKGNDGWLGGSLRREDRTWGWTGSSLAWNYTNWRTSKPDGGEDCLMMYPDDGTWNDLECTDFLPFVCEKITAGDTCNFSWKHENEHCYRLFKLKNQWPEALRRCQDLNSTLVEIENQAENDFVRDLLNGENTWLGGNDRTTEQTWEWSGNLSAWNYTNWRKDQPDDYREHCVMMYTDGTWDDRHCSIALPFVCEKISDMFAEVYSGE</sequence>
<dbReference type="SUPFAM" id="SSF56436">
    <property type="entry name" value="C-type lectin-like"/>
    <property type="match status" value="3"/>
</dbReference>
<dbReference type="RefSeq" id="XP_022310809.1">
    <property type="nucleotide sequence ID" value="XM_022455101.1"/>
</dbReference>
<dbReference type="Gene3D" id="3.10.100.10">
    <property type="entry name" value="Mannose-Binding Protein A, subunit A"/>
    <property type="match status" value="3"/>
</dbReference>
<keyword evidence="1" id="KW-1015">Disulfide bond</keyword>
<dbReference type="InterPro" id="IPR018378">
    <property type="entry name" value="C-type_lectin_CS"/>
</dbReference>
<gene>
    <name evidence="4" type="primary">LOC111116103</name>
</gene>
<dbReference type="CDD" id="cd00037">
    <property type="entry name" value="CLECT"/>
    <property type="match status" value="3"/>
</dbReference>
<dbReference type="PROSITE" id="PS50041">
    <property type="entry name" value="C_TYPE_LECTIN_2"/>
    <property type="match status" value="3"/>
</dbReference>
<name>A0A8B8C6R1_CRAVI</name>
<dbReference type="InterPro" id="IPR016186">
    <property type="entry name" value="C-type_lectin-like/link_sf"/>
</dbReference>
<evidence type="ECO:0000259" key="2">
    <source>
        <dbReference type="PROSITE" id="PS50041"/>
    </source>
</evidence>
<dbReference type="InterPro" id="IPR050111">
    <property type="entry name" value="C-type_lectin/snaclec_domain"/>
</dbReference>
<feature type="domain" description="C-type lectin" evidence="2">
    <location>
        <begin position="43"/>
        <end position="150"/>
    </location>
</feature>
<dbReference type="AlphaFoldDB" id="A0A8B8C6R1"/>
<accession>A0A8B8C6R1</accession>
<feature type="domain" description="C-type lectin" evidence="2">
    <location>
        <begin position="257"/>
        <end position="368"/>
    </location>
</feature>